<proteinExistence type="predicted"/>
<dbReference type="PROSITE" id="PS51318">
    <property type="entry name" value="TAT"/>
    <property type="match status" value="1"/>
</dbReference>
<dbReference type="GO" id="GO:0030288">
    <property type="term" value="C:outer membrane-bounded periplasmic space"/>
    <property type="evidence" value="ECO:0007669"/>
    <property type="project" value="TreeGrafter"/>
</dbReference>
<dbReference type="SUPFAM" id="SSF53850">
    <property type="entry name" value="Periplasmic binding protein-like II"/>
    <property type="match status" value="1"/>
</dbReference>
<dbReference type="PANTHER" id="PTHR30006">
    <property type="entry name" value="THIAMINE-BINDING PERIPLASMIC PROTEIN-RELATED"/>
    <property type="match status" value="1"/>
</dbReference>
<accession>A0A0D5LM50</accession>
<evidence type="ECO:0000256" key="1">
    <source>
        <dbReference type="ARBA" id="ARBA00022729"/>
    </source>
</evidence>
<dbReference type="STRING" id="1486262.TM49_03870"/>
<dbReference type="HOGENOM" id="CLU_026974_4_1_5"/>
<dbReference type="RefSeq" id="WP_045679614.1">
    <property type="nucleotide sequence ID" value="NZ_CP010803.1"/>
</dbReference>
<dbReference type="AlphaFoldDB" id="A0A0D5LM50"/>
<dbReference type="KEGG" id="mey:TM49_03870"/>
<dbReference type="Gene3D" id="3.40.190.10">
    <property type="entry name" value="Periplasmic binding protein-like II"/>
    <property type="match status" value="2"/>
</dbReference>
<keyword evidence="3" id="KW-1185">Reference proteome</keyword>
<dbReference type="EMBL" id="CP010803">
    <property type="protein sequence ID" value="AJY45020.1"/>
    <property type="molecule type" value="Genomic_DNA"/>
</dbReference>
<gene>
    <name evidence="2" type="ORF">TM49_03870</name>
</gene>
<dbReference type="GO" id="GO:0015888">
    <property type="term" value="P:thiamine transport"/>
    <property type="evidence" value="ECO:0007669"/>
    <property type="project" value="TreeGrafter"/>
</dbReference>
<dbReference type="PATRIC" id="fig|1486262.3.peg.788"/>
<dbReference type="PANTHER" id="PTHR30006:SF2">
    <property type="entry name" value="ABC TRANSPORTER SUBSTRATE-BINDING PROTEIN"/>
    <property type="match status" value="1"/>
</dbReference>
<evidence type="ECO:0000313" key="3">
    <source>
        <dbReference type="Proteomes" id="UP000032611"/>
    </source>
</evidence>
<dbReference type="Proteomes" id="UP000032611">
    <property type="component" value="Chromosome"/>
</dbReference>
<dbReference type="InterPro" id="IPR006311">
    <property type="entry name" value="TAT_signal"/>
</dbReference>
<reference evidence="2 3" key="1">
    <citation type="journal article" date="2015" name="Genome Announc.">
        <title>Complete genome sequence of Martelella endophytica YC6887, which has antifungal activity associated with a halophyte.</title>
        <authorList>
            <person name="Khan A."/>
            <person name="Khan H."/>
            <person name="Chung E.J."/>
            <person name="Hossain M.T."/>
            <person name="Chung Y.R."/>
        </authorList>
    </citation>
    <scope>NUCLEOTIDE SEQUENCE [LARGE SCALE GENOMIC DNA]</scope>
    <source>
        <strain evidence="2">YC6887</strain>
    </source>
</reference>
<name>A0A0D5LM50_MAREN</name>
<organism evidence="2 3">
    <name type="scientific">Martelella endophytica</name>
    <dbReference type="NCBI Taxonomy" id="1486262"/>
    <lineage>
        <taxon>Bacteria</taxon>
        <taxon>Pseudomonadati</taxon>
        <taxon>Pseudomonadota</taxon>
        <taxon>Alphaproteobacteria</taxon>
        <taxon>Hyphomicrobiales</taxon>
        <taxon>Aurantimonadaceae</taxon>
        <taxon>Martelella</taxon>
    </lineage>
</organism>
<sequence>MTDTKNGLTRRTLLKAGAATAGVSLFNINHAFSQDVTYDGGVFDAGGAVLNIAGWGGYWEETQNKLVLDQFQKDFNCQIRYDSTFPWFPKYVAAGPENPPFAMNNWNMPEMFKTAGAGDYFMDVAEVKANVPNTAQLWDFSMETGVGITWAFSRYCYVYRSDVGITPKSFKDFWLPDYSGKRGTYITSNTLQMMFFMASCAQFGSSETDFDAGYQAMKDAMPMKISDFTGNMAALVERGEVNIAVQSDAEALLQQEKGVPVDLYYWDEYKGILTQTQTISKYADPTSKKLAFALLNRMLSPEFQTGFADEFWMRPTNKNAVIPEKMAKLGVENTADATAGLHIPDWAAYLADEIDIVETCNEIFGS</sequence>
<dbReference type="OrthoDB" id="9766989at2"/>
<dbReference type="GO" id="GO:0030975">
    <property type="term" value="F:thiamine binding"/>
    <property type="evidence" value="ECO:0007669"/>
    <property type="project" value="TreeGrafter"/>
</dbReference>
<evidence type="ECO:0000313" key="2">
    <source>
        <dbReference type="EMBL" id="AJY45020.1"/>
    </source>
</evidence>
<protein>
    <submittedName>
        <fullName evidence="2">ABC transporter substrate-binding protein</fullName>
    </submittedName>
</protein>
<dbReference type="GO" id="GO:0030976">
    <property type="term" value="F:thiamine pyrophosphate binding"/>
    <property type="evidence" value="ECO:0007669"/>
    <property type="project" value="TreeGrafter"/>
</dbReference>
<keyword evidence="1" id="KW-0732">Signal</keyword>